<reference evidence="7 8" key="1">
    <citation type="submission" date="2014-11" db="EMBL/GenBank/DDBJ databases">
        <authorList>
            <person name="Zhu J."/>
            <person name="Qi W."/>
            <person name="Song R."/>
        </authorList>
    </citation>
    <scope>NUCLEOTIDE SEQUENCE [LARGE SCALE GENOMIC DNA]</scope>
</reference>
<dbReference type="PANTHER" id="PTHR11266:SF80">
    <property type="entry name" value="PEROXISOMAL MEMBRANE PROTEIN 2"/>
    <property type="match status" value="1"/>
</dbReference>
<keyword evidence="4 6" id="KW-1133">Transmembrane helix</keyword>
<protein>
    <recommendedName>
        <fullName evidence="9">Peroxisomal membrane protein 2</fullName>
    </recommendedName>
</protein>
<feature type="transmembrane region" description="Helical" evidence="6">
    <location>
        <begin position="151"/>
        <end position="168"/>
    </location>
</feature>
<keyword evidence="8" id="KW-1185">Reference proteome</keyword>
<evidence type="ECO:0000313" key="7">
    <source>
        <dbReference type="EMBL" id="CEL98403.1"/>
    </source>
</evidence>
<evidence type="ECO:0000256" key="4">
    <source>
        <dbReference type="ARBA" id="ARBA00022989"/>
    </source>
</evidence>
<dbReference type="VEuPathDB" id="CryptoDB:Vbra_22939"/>
<dbReference type="PANTHER" id="PTHR11266">
    <property type="entry name" value="PEROXISOMAL MEMBRANE PROTEIN 2, PXMP2 MPV17"/>
    <property type="match status" value="1"/>
</dbReference>
<sequence length="202" mass="23017">MTQRRRCVRMNVLTDLWGGYLSSLDAQPLLTKCLTSGVILPAADIAAQLIEKRGDPSAPRGIDFTRTSRWLAAGFLLHAPWNHYWYNFLDARVPPPTEPLSGINFLRLALDQFLQAPVFTALFFAVLQLLEGANTQGVRDKLSRDWWSTMKTNWVVWLPASFINLAFVPTALKLLYVNVVFYFWSIFLSIVANRDVEPQKQT</sequence>
<dbReference type="PhylomeDB" id="A0A0G4ELV0"/>
<dbReference type="GO" id="GO:0005737">
    <property type="term" value="C:cytoplasm"/>
    <property type="evidence" value="ECO:0007669"/>
    <property type="project" value="TreeGrafter"/>
</dbReference>
<keyword evidence="3 6" id="KW-0812">Transmembrane</keyword>
<evidence type="ECO:0000256" key="2">
    <source>
        <dbReference type="ARBA" id="ARBA00006824"/>
    </source>
</evidence>
<gene>
    <name evidence="7" type="ORF">Vbra_22939</name>
</gene>
<evidence type="ECO:0000256" key="3">
    <source>
        <dbReference type="ARBA" id="ARBA00022692"/>
    </source>
</evidence>
<name>A0A0G4ELV0_VITBC</name>
<dbReference type="STRING" id="1169540.A0A0G4ELV0"/>
<accession>A0A0G4ELV0</accession>
<dbReference type="AlphaFoldDB" id="A0A0G4ELV0"/>
<dbReference type="Pfam" id="PF04117">
    <property type="entry name" value="Mpv17_PMP22"/>
    <property type="match status" value="1"/>
</dbReference>
<dbReference type="Proteomes" id="UP000041254">
    <property type="component" value="Unassembled WGS sequence"/>
</dbReference>
<evidence type="ECO:0000256" key="6">
    <source>
        <dbReference type="RuleBase" id="RU363053"/>
    </source>
</evidence>
<evidence type="ECO:0000313" key="8">
    <source>
        <dbReference type="Proteomes" id="UP000041254"/>
    </source>
</evidence>
<organism evidence="7 8">
    <name type="scientific">Vitrella brassicaformis (strain CCMP3155)</name>
    <dbReference type="NCBI Taxonomy" id="1169540"/>
    <lineage>
        <taxon>Eukaryota</taxon>
        <taxon>Sar</taxon>
        <taxon>Alveolata</taxon>
        <taxon>Colpodellida</taxon>
        <taxon>Vitrellaceae</taxon>
        <taxon>Vitrella</taxon>
    </lineage>
</organism>
<dbReference type="OMA" id="SSCAYVW"/>
<dbReference type="OrthoDB" id="310747at2759"/>
<dbReference type="GO" id="GO:0016020">
    <property type="term" value="C:membrane"/>
    <property type="evidence" value="ECO:0007669"/>
    <property type="project" value="UniProtKB-SubCell"/>
</dbReference>
<dbReference type="InParanoid" id="A0A0G4ELV0"/>
<comment type="similarity">
    <text evidence="2 6">Belongs to the peroxisomal membrane protein PXMP2/4 family.</text>
</comment>
<comment type="subcellular location">
    <subcellularLocation>
        <location evidence="1">Membrane</location>
        <topology evidence="1">Multi-pass membrane protein</topology>
    </subcellularLocation>
</comment>
<evidence type="ECO:0008006" key="9">
    <source>
        <dbReference type="Google" id="ProtNLM"/>
    </source>
</evidence>
<keyword evidence="5 6" id="KW-0472">Membrane</keyword>
<proteinExistence type="inferred from homology"/>
<dbReference type="EMBL" id="CDMY01000269">
    <property type="protein sequence ID" value="CEL98403.1"/>
    <property type="molecule type" value="Genomic_DNA"/>
</dbReference>
<feature type="transmembrane region" description="Helical" evidence="6">
    <location>
        <begin position="174"/>
        <end position="192"/>
    </location>
</feature>
<dbReference type="InterPro" id="IPR007248">
    <property type="entry name" value="Mpv17_PMP22"/>
</dbReference>
<evidence type="ECO:0000256" key="1">
    <source>
        <dbReference type="ARBA" id="ARBA00004141"/>
    </source>
</evidence>
<evidence type="ECO:0000256" key="5">
    <source>
        <dbReference type="ARBA" id="ARBA00023136"/>
    </source>
</evidence>